<proteinExistence type="predicted"/>
<dbReference type="WBParaSite" id="MCU_008689-RA">
    <property type="protein sequence ID" value="MCU_008689-RA"/>
    <property type="gene ID" value="MCU_008689"/>
</dbReference>
<keyword evidence="3" id="KW-1185">Reference proteome</keyword>
<dbReference type="AlphaFoldDB" id="A0A0R3UNL1"/>
<evidence type="ECO:0000313" key="4">
    <source>
        <dbReference type="WBParaSite" id="MCU_008689-RA"/>
    </source>
</evidence>
<accession>A0A0R3UNL1</accession>
<protein>
    <submittedName>
        <fullName evidence="2 4">Uncharacterized protein</fullName>
    </submittedName>
</protein>
<reference evidence="4" key="2">
    <citation type="submission" date="2019-11" db="UniProtKB">
        <authorList>
            <consortium name="WormBaseParasite"/>
        </authorList>
    </citation>
    <scope>IDENTIFICATION</scope>
</reference>
<name>A0A0R3UNL1_MESCO</name>
<reference evidence="2 3" key="1">
    <citation type="submission" date="2018-10" db="EMBL/GenBank/DDBJ databases">
        <authorList>
            <consortium name="Pathogen Informatics"/>
        </authorList>
    </citation>
    <scope>NUCLEOTIDE SEQUENCE [LARGE SCALE GENOMIC DNA]</scope>
</reference>
<dbReference type="EMBL" id="UXSR01005710">
    <property type="protein sequence ID" value="VDD83386.1"/>
    <property type="molecule type" value="Genomic_DNA"/>
</dbReference>
<evidence type="ECO:0000313" key="2">
    <source>
        <dbReference type="EMBL" id="VDD83386.1"/>
    </source>
</evidence>
<gene>
    <name evidence="2" type="ORF">MCOS_LOCUS9389</name>
</gene>
<dbReference type="OrthoDB" id="6259075at2759"/>
<sequence length="132" mass="13277">METLLGLGGVGGISGGGCGCQCEHCRCRQAGETPCSTCRPATSSSSSTIGTGVQTSKPSDVVAAIDLLNVTLKKIRRKESLGGVGGRNDPLLHPGEVLWGSSAPSSSPTLPGGRMPPPQGFPCGPNSVNALF</sequence>
<dbReference type="Proteomes" id="UP000267029">
    <property type="component" value="Unassembled WGS sequence"/>
</dbReference>
<feature type="region of interest" description="Disordered" evidence="1">
    <location>
        <begin position="95"/>
        <end position="132"/>
    </location>
</feature>
<evidence type="ECO:0000256" key="1">
    <source>
        <dbReference type="SAM" id="MobiDB-lite"/>
    </source>
</evidence>
<evidence type="ECO:0000313" key="3">
    <source>
        <dbReference type="Proteomes" id="UP000267029"/>
    </source>
</evidence>
<organism evidence="2 3">
    <name type="scientific">Mesocestoides corti</name>
    <name type="common">Flatworm</name>
    <dbReference type="NCBI Taxonomy" id="53468"/>
    <lineage>
        <taxon>Eukaryota</taxon>
        <taxon>Metazoa</taxon>
        <taxon>Spiralia</taxon>
        <taxon>Lophotrochozoa</taxon>
        <taxon>Platyhelminthes</taxon>
        <taxon>Cestoda</taxon>
        <taxon>Eucestoda</taxon>
        <taxon>Cyclophyllidea</taxon>
        <taxon>Mesocestoididae</taxon>
        <taxon>Mesocestoides</taxon>
    </lineage>
</organism>